<evidence type="ECO:0000256" key="1">
    <source>
        <dbReference type="SAM" id="MobiDB-lite"/>
    </source>
</evidence>
<dbReference type="Gramene" id="TRITD2Bv1G205100.1">
    <property type="protein sequence ID" value="TRITD2Bv1G205100.1"/>
    <property type="gene ID" value="TRITD2Bv1G205100"/>
</dbReference>
<dbReference type="AlphaFoldDB" id="A0A9R1PW44"/>
<dbReference type="Proteomes" id="UP000324705">
    <property type="component" value="Chromosome 2B"/>
</dbReference>
<dbReference type="EMBL" id="LT934114">
    <property type="protein sequence ID" value="VAH50762.1"/>
    <property type="molecule type" value="Genomic_DNA"/>
</dbReference>
<feature type="region of interest" description="Disordered" evidence="1">
    <location>
        <begin position="216"/>
        <end position="255"/>
    </location>
</feature>
<protein>
    <submittedName>
        <fullName evidence="2">Uncharacterized protein</fullName>
    </submittedName>
</protein>
<gene>
    <name evidence="2" type="ORF">TRITD_2Bv1G205100</name>
</gene>
<name>A0A9R1PW44_TRITD</name>
<organism evidence="2 3">
    <name type="scientific">Triticum turgidum subsp. durum</name>
    <name type="common">Durum wheat</name>
    <name type="synonym">Triticum durum</name>
    <dbReference type="NCBI Taxonomy" id="4567"/>
    <lineage>
        <taxon>Eukaryota</taxon>
        <taxon>Viridiplantae</taxon>
        <taxon>Streptophyta</taxon>
        <taxon>Embryophyta</taxon>
        <taxon>Tracheophyta</taxon>
        <taxon>Spermatophyta</taxon>
        <taxon>Magnoliopsida</taxon>
        <taxon>Liliopsida</taxon>
        <taxon>Poales</taxon>
        <taxon>Poaceae</taxon>
        <taxon>BOP clade</taxon>
        <taxon>Pooideae</taxon>
        <taxon>Triticodae</taxon>
        <taxon>Triticeae</taxon>
        <taxon>Triticinae</taxon>
        <taxon>Triticum</taxon>
    </lineage>
</organism>
<accession>A0A9R1PW44</accession>
<reference evidence="2 3" key="1">
    <citation type="submission" date="2017-09" db="EMBL/GenBank/DDBJ databases">
        <authorList>
            <consortium name="International Durum Wheat Genome Sequencing Consortium (IDWGSC)"/>
            <person name="Milanesi L."/>
        </authorList>
    </citation>
    <scope>NUCLEOTIDE SEQUENCE [LARGE SCALE GENOMIC DNA]</scope>
    <source>
        <strain evidence="3">cv. Svevo</strain>
    </source>
</reference>
<evidence type="ECO:0000313" key="3">
    <source>
        <dbReference type="Proteomes" id="UP000324705"/>
    </source>
</evidence>
<proteinExistence type="predicted"/>
<keyword evidence="3" id="KW-1185">Reference proteome</keyword>
<sequence length="255" mass="27305">MASRSRTLRPQASRARAPSPLRAEAPCSLASRSSPVLGAPCRGAPLLRRRPPPTSTPPPRPDRAAPEALPSPRPHRPKPADEPRRTLFFPRFPPLCTSSLSRSLCTRIHAASIPFGSSLAASLLPSPRSAAVPPEFLAPCWPASSSAPRLPPASNCCFCFLQKTRAALHRAPARSIRSPALTRRPPAWTSPRSSAPVGLPSCQIWPCGLPWPPHRWAEAHGERPSAPPRPSLLRGLPQQPQPSQPLSTEPGLGPG</sequence>
<feature type="region of interest" description="Disordered" evidence="1">
    <location>
        <begin position="1"/>
        <end position="86"/>
    </location>
</feature>
<dbReference type="OMA" id="KASRSCA"/>
<evidence type="ECO:0000313" key="2">
    <source>
        <dbReference type="EMBL" id="VAH50762.1"/>
    </source>
</evidence>
<feature type="compositionally biased region" description="Low complexity" evidence="1">
    <location>
        <begin position="8"/>
        <end position="26"/>
    </location>
</feature>